<evidence type="ECO:0000313" key="2">
    <source>
        <dbReference type="EMBL" id="MCJ2187627.1"/>
    </source>
</evidence>
<sequence>MAGSMVTLTSFDGREFSAYLAKADASGASGIVILQEIFGINTFVREAADRFAAAGYNVIAPDLFWRQEPGLQLNPGSEEDRARAMGLMKNLDEDAAMRDAASSAAWLRDAMACERVGAVGYCLGGKLAYLAAMDPAFDATVAYYGVAIQSALAKADGIRAPLLLHIAAEDTLCPPEAQAQIVEALEPKGVRITTHAGAGHAFARYNTPAYNAAAAEPADSETSEFLTEYLK</sequence>
<proteinExistence type="predicted"/>
<feature type="domain" description="Dienelactone hydrolase" evidence="1">
    <location>
        <begin position="16"/>
        <end position="230"/>
    </location>
</feature>
<protein>
    <submittedName>
        <fullName evidence="2">Dienelactone hydrolase family protein</fullName>
    </submittedName>
</protein>
<comment type="caution">
    <text evidence="2">The sequence shown here is derived from an EMBL/GenBank/DDBJ whole genome shotgun (WGS) entry which is preliminary data.</text>
</comment>
<dbReference type="InterPro" id="IPR002925">
    <property type="entry name" value="Dienelactn_hydro"/>
</dbReference>
<evidence type="ECO:0000259" key="1">
    <source>
        <dbReference type="Pfam" id="PF01738"/>
    </source>
</evidence>
<dbReference type="Gene3D" id="3.40.50.1820">
    <property type="entry name" value="alpha/beta hydrolase"/>
    <property type="match status" value="1"/>
</dbReference>
<evidence type="ECO:0000313" key="3">
    <source>
        <dbReference type="Proteomes" id="UP001202281"/>
    </source>
</evidence>
<dbReference type="Pfam" id="PF01738">
    <property type="entry name" value="DLH"/>
    <property type="match status" value="1"/>
</dbReference>
<keyword evidence="2" id="KW-0378">Hydrolase</keyword>
<accession>A0ABT0BRE1</accession>
<dbReference type="PANTHER" id="PTHR46623:SF6">
    <property type="entry name" value="ALPHA_BETA-HYDROLASES SUPERFAMILY PROTEIN"/>
    <property type="match status" value="1"/>
</dbReference>
<dbReference type="InterPro" id="IPR029058">
    <property type="entry name" value="AB_hydrolase_fold"/>
</dbReference>
<reference evidence="2 3" key="1">
    <citation type="submission" date="2022-04" db="EMBL/GenBank/DDBJ databases">
        <title>Identification of a novel bacterium isolated from mangrove sediments.</title>
        <authorList>
            <person name="Pan X."/>
        </authorList>
    </citation>
    <scope>NUCLEOTIDE SEQUENCE [LARGE SCALE GENOMIC DNA]</scope>
    <source>
        <strain evidence="2 3">B2638</strain>
    </source>
</reference>
<dbReference type="SUPFAM" id="SSF53474">
    <property type="entry name" value="alpha/beta-Hydrolases"/>
    <property type="match status" value="1"/>
</dbReference>
<organism evidence="2 3">
    <name type="scientific">Novosphingobium beihaiensis</name>
    <dbReference type="NCBI Taxonomy" id="2930389"/>
    <lineage>
        <taxon>Bacteria</taxon>
        <taxon>Pseudomonadati</taxon>
        <taxon>Pseudomonadota</taxon>
        <taxon>Alphaproteobacteria</taxon>
        <taxon>Sphingomonadales</taxon>
        <taxon>Sphingomonadaceae</taxon>
        <taxon>Novosphingobium</taxon>
    </lineage>
</organism>
<keyword evidence="3" id="KW-1185">Reference proteome</keyword>
<gene>
    <name evidence="2" type="ORF">MTR66_12475</name>
</gene>
<name>A0ABT0BRE1_9SPHN</name>
<dbReference type="Proteomes" id="UP001202281">
    <property type="component" value="Unassembled WGS sequence"/>
</dbReference>
<dbReference type="GO" id="GO:0016787">
    <property type="term" value="F:hydrolase activity"/>
    <property type="evidence" value="ECO:0007669"/>
    <property type="project" value="UniProtKB-KW"/>
</dbReference>
<dbReference type="PANTHER" id="PTHR46623">
    <property type="entry name" value="CARBOXYMETHYLENEBUTENOLIDASE-RELATED"/>
    <property type="match status" value="1"/>
</dbReference>
<dbReference type="InterPro" id="IPR051049">
    <property type="entry name" value="Dienelactone_hydrolase-like"/>
</dbReference>
<dbReference type="EMBL" id="JALHLG010000016">
    <property type="protein sequence ID" value="MCJ2187627.1"/>
    <property type="molecule type" value="Genomic_DNA"/>
</dbReference>
<dbReference type="RefSeq" id="WP_243921494.1">
    <property type="nucleotide sequence ID" value="NZ_JALHLG010000016.1"/>
</dbReference>